<evidence type="ECO:0000313" key="2">
    <source>
        <dbReference type="EMBL" id="CAD7273295.1"/>
    </source>
</evidence>
<gene>
    <name evidence="2" type="ORF">NMOB1V02_LOCUS1188</name>
</gene>
<dbReference type="EMBL" id="CAJPEX010000115">
    <property type="protein sequence ID" value="CAG0913447.1"/>
    <property type="molecule type" value="Genomic_DNA"/>
</dbReference>
<evidence type="ECO:0000313" key="3">
    <source>
        <dbReference type="Proteomes" id="UP000678499"/>
    </source>
</evidence>
<evidence type="ECO:0000256" key="1">
    <source>
        <dbReference type="SAM" id="MobiDB-lite"/>
    </source>
</evidence>
<dbReference type="AlphaFoldDB" id="A0A7R9BDQ3"/>
<name>A0A7R9BDQ3_9CRUS</name>
<feature type="region of interest" description="Disordered" evidence="1">
    <location>
        <begin position="17"/>
        <end position="39"/>
    </location>
</feature>
<feature type="compositionally biased region" description="Low complexity" evidence="1">
    <location>
        <begin position="18"/>
        <end position="32"/>
    </location>
</feature>
<dbReference type="Proteomes" id="UP000678499">
    <property type="component" value="Unassembled WGS sequence"/>
</dbReference>
<sequence>MTHNVDFDDEVDVAARFGRPGTSCSRGTRSTPSPSPVVHDSAGVQLVTKSPRPTQHLQSQDLLSKCLAIQLVARDFPNT</sequence>
<keyword evidence="3" id="KW-1185">Reference proteome</keyword>
<reference evidence="2" key="1">
    <citation type="submission" date="2020-11" db="EMBL/GenBank/DDBJ databases">
        <authorList>
            <person name="Tran Van P."/>
        </authorList>
    </citation>
    <scope>NUCLEOTIDE SEQUENCE</scope>
</reference>
<protein>
    <submittedName>
        <fullName evidence="2">Uncharacterized protein</fullName>
    </submittedName>
</protein>
<proteinExistence type="predicted"/>
<accession>A0A7R9BDQ3</accession>
<organism evidence="2">
    <name type="scientific">Notodromas monacha</name>
    <dbReference type="NCBI Taxonomy" id="399045"/>
    <lineage>
        <taxon>Eukaryota</taxon>
        <taxon>Metazoa</taxon>
        <taxon>Ecdysozoa</taxon>
        <taxon>Arthropoda</taxon>
        <taxon>Crustacea</taxon>
        <taxon>Oligostraca</taxon>
        <taxon>Ostracoda</taxon>
        <taxon>Podocopa</taxon>
        <taxon>Podocopida</taxon>
        <taxon>Cypridocopina</taxon>
        <taxon>Cypridoidea</taxon>
        <taxon>Cyprididae</taxon>
        <taxon>Notodromas</taxon>
    </lineage>
</organism>
<dbReference type="EMBL" id="OA882152">
    <property type="protein sequence ID" value="CAD7273295.1"/>
    <property type="molecule type" value="Genomic_DNA"/>
</dbReference>